<accession>A0A0A9BDK4</accession>
<dbReference type="AlphaFoldDB" id="A0A0A9BDK4"/>
<protein>
    <submittedName>
        <fullName evidence="1">Uncharacterized protein</fullName>
    </submittedName>
</protein>
<reference evidence="1" key="2">
    <citation type="journal article" date="2015" name="Data Brief">
        <title>Shoot transcriptome of the giant reed, Arundo donax.</title>
        <authorList>
            <person name="Barrero R.A."/>
            <person name="Guerrero F.D."/>
            <person name="Moolhuijzen P."/>
            <person name="Goolsby J.A."/>
            <person name="Tidwell J."/>
            <person name="Bellgard S.E."/>
            <person name="Bellgard M.I."/>
        </authorList>
    </citation>
    <scope>NUCLEOTIDE SEQUENCE</scope>
    <source>
        <tissue evidence="1">Shoot tissue taken approximately 20 cm above the soil surface</tissue>
    </source>
</reference>
<name>A0A0A9BDK4_ARUDO</name>
<reference evidence="1" key="1">
    <citation type="submission" date="2014-09" db="EMBL/GenBank/DDBJ databases">
        <authorList>
            <person name="Magalhaes I.L.F."/>
            <person name="Oliveira U."/>
            <person name="Santos F.R."/>
            <person name="Vidigal T.H.D.A."/>
            <person name="Brescovit A.D."/>
            <person name="Santos A.J."/>
        </authorList>
    </citation>
    <scope>NUCLEOTIDE SEQUENCE</scope>
    <source>
        <tissue evidence="1">Shoot tissue taken approximately 20 cm above the soil surface</tissue>
    </source>
</reference>
<evidence type="ECO:0000313" key="1">
    <source>
        <dbReference type="EMBL" id="JAD57387.1"/>
    </source>
</evidence>
<organism evidence="1">
    <name type="scientific">Arundo donax</name>
    <name type="common">Giant reed</name>
    <name type="synonym">Donax arundinaceus</name>
    <dbReference type="NCBI Taxonomy" id="35708"/>
    <lineage>
        <taxon>Eukaryota</taxon>
        <taxon>Viridiplantae</taxon>
        <taxon>Streptophyta</taxon>
        <taxon>Embryophyta</taxon>
        <taxon>Tracheophyta</taxon>
        <taxon>Spermatophyta</taxon>
        <taxon>Magnoliopsida</taxon>
        <taxon>Liliopsida</taxon>
        <taxon>Poales</taxon>
        <taxon>Poaceae</taxon>
        <taxon>PACMAD clade</taxon>
        <taxon>Arundinoideae</taxon>
        <taxon>Arundineae</taxon>
        <taxon>Arundo</taxon>
    </lineage>
</organism>
<dbReference type="EMBL" id="GBRH01240508">
    <property type="protein sequence ID" value="JAD57387.1"/>
    <property type="molecule type" value="Transcribed_RNA"/>
</dbReference>
<proteinExistence type="predicted"/>
<sequence>MSYLSQKLNSPVFYKMRKFFGGSSCRTEQQVRSLVEIRNQSCNLFYHRSRI</sequence>